<comment type="function">
    <text evidence="9">Fibrinolytic activity; shows preferential cleavage of Arg-Gly bonds in all three fibrinogen chains. Contact with the caterpillars causes severe bleeding, due the anticoagulant effect of the protein.</text>
</comment>
<evidence type="ECO:0000256" key="2">
    <source>
        <dbReference type="ARBA" id="ARBA00007664"/>
    </source>
</evidence>
<evidence type="ECO:0000256" key="10">
    <source>
        <dbReference type="ARBA" id="ARBA00084094"/>
    </source>
</evidence>
<evidence type="ECO:0000256" key="5">
    <source>
        <dbReference type="ARBA" id="ARBA00022801"/>
    </source>
</evidence>
<keyword evidence="4 11" id="KW-0645">Protease</keyword>
<reference evidence="15" key="1">
    <citation type="journal article" date="2000" name="Insect Mol. Biol.">
        <title>cDNA sequence, mRNA expression and genomic DNA of trypsinogen from the indianmeal moth, Plodia interpunctella.</title>
        <authorList>
            <person name="Zhu Y.C."/>
            <person name="Oppert B."/>
            <person name="Kramer K.J."/>
            <person name="McGaughey W.H."/>
            <person name="Dowdy A.K."/>
        </authorList>
    </citation>
    <scope>NUCLEOTIDE SEQUENCE</scope>
    <source>
        <strain evidence="15">HD198r</strain>
        <strain evidence="14">RC688s</strain>
    </source>
</reference>
<dbReference type="PROSITE" id="PS00135">
    <property type="entry name" value="TRYPSIN_SER"/>
    <property type="match status" value="1"/>
</dbReference>
<evidence type="ECO:0000313" key="15">
    <source>
        <dbReference type="EMBL" id="AAC36248.1"/>
    </source>
</evidence>
<name>O62598_PLOIN</name>
<organism evidence="15">
    <name type="scientific">Plodia interpunctella</name>
    <name type="common">Indianmeal moth</name>
    <dbReference type="NCBI Taxonomy" id="58824"/>
    <lineage>
        <taxon>Eukaryota</taxon>
        <taxon>Metazoa</taxon>
        <taxon>Ecdysozoa</taxon>
        <taxon>Arthropoda</taxon>
        <taxon>Hexapoda</taxon>
        <taxon>Insecta</taxon>
        <taxon>Pterygota</taxon>
        <taxon>Neoptera</taxon>
        <taxon>Endopterygota</taxon>
        <taxon>Lepidoptera</taxon>
        <taxon>Glossata</taxon>
        <taxon>Ditrysia</taxon>
        <taxon>Pyraloidea</taxon>
        <taxon>Pyralidae</taxon>
        <taxon>Phycitinae</taxon>
        <taxon>Plodia</taxon>
    </lineage>
</organism>
<dbReference type="PANTHER" id="PTHR24276:SF98">
    <property type="entry name" value="FI18310P1-RELATED"/>
    <property type="match status" value="1"/>
</dbReference>
<dbReference type="PANTHER" id="PTHR24276">
    <property type="entry name" value="POLYSERASE-RELATED"/>
    <property type="match status" value="1"/>
</dbReference>
<comment type="subcellular location">
    <subcellularLocation>
        <location evidence="1">Secreted</location>
        <location evidence="1">Extracellular space</location>
    </subcellularLocation>
</comment>
<dbReference type="EMBL" id="AF064526">
    <property type="protein sequence ID" value="AAC36248.1"/>
    <property type="molecule type" value="mRNA"/>
</dbReference>
<evidence type="ECO:0000256" key="1">
    <source>
        <dbReference type="ARBA" id="ARBA00004239"/>
    </source>
</evidence>
<keyword evidence="7" id="KW-1015">Disulfide bond</keyword>
<feature type="signal peptide" evidence="12">
    <location>
        <begin position="1"/>
        <end position="15"/>
    </location>
</feature>
<evidence type="ECO:0000256" key="8">
    <source>
        <dbReference type="ARBA" id="ARBA00023240"/>
    </source>
</evidence>
<dbReference type="PRINTS" id="PR00722">
    <property type="entry name" value="CHYMOTRYPSIN"/>
</dbReference>
<keyword evidence="6 11" id="KW-0720">Serine protease</keyword>
<keyword evidence="3" id="KW-0800">Toxin</keyword>
<dbReference type="GO" id="GO:0090729">
    <property type="term" value="F:toxin activity"/>
    <property type="evidence" value="ECO:0007669"/>
    <property type="project" value="UniProtKB-KW"/>
</dbReference>
<dbReference type="PROSITE" id="PS50240">
    <property type="entry name" value="TRYPSIN_DOM"/>
    <property type="match status" value="1"/>
</dbReference>
<dbReference type="InterPro" id="IPR018114">
    <property type="entry name" value="TRYPSIN_HIS"/>
</dbReference>
<proteinExistence type="evidence at transcript level"/>
<evidence type="ECO:0000256" key="4">
    <source>
        <dbReference type="ARBA" id="ARBA00022670"/>
    </source>
</evidence>
<dbReference type="InterPro" id="IPR050430">
    <property type="entry name" value="Peptidase_S1"/>
</dbReference>
<dbReference type="MEROPS" id="S01.112"/>
<dbReference type="GO" id="GO:0006508">
    <property type="term" value="P:proteolysis"/>
    <property type="evidence" value="ECO:0007669"/>
    <property type="project" value="UniProtKB-KW"/>
</dbReference>
<dbReference type="FunFam" id="2.40.10.10:FF:000068">
    <property type="entry name" value="transmembrane protease serine 2"/>
    <property type="match status" value="1"/>
</dbReference>
<dbReference type="InterPro" id="IPR009003">
    <property type="entry name" value="Peptidase_S1_PA"/>
</dbReference>
<dbReference type="RefSeq" id="XP_053621226.1">
    <property type="nucleotide sequence ID" value="XM_053765251.1"/>
</dbReference>
<dbReference type="CDD" id="cd00190">
    <property type="entry name" value="Tryp_SPc"/>
    <property type="match status" value="1"/>
</dbReference>
<evidence type="ECO:0000256" key="12">
    <source>
        <dbReference type="SAM" id="SignalP"/>
    </source>
</evidence>
<dbReference type="InterPro" id="IPR033116">
    <property type="entry name" value="TRYPSIN_SER"/>
</dbReference>
<evidence type="ECO:0000256" key="7">
    <source>
        <dbReference type="ARBA" id="ARBA00023157"/>
    </source>
</evidence>
<dbReference type="GO" id="GO:0005576">
    <property type="term" value="C:extracellular region"/>
    <property type="evidence" value="ECO:0007669"/>
    <property type="project" value="UniProtKB-SubCell"/>
</dbReference>
<dbReference type="AlphaFoldDB" id="O62598"/>
<protein>
    <submittedName>
        <fullName evidence="15">Trypsin</fullName>
    </submittedName>
</protein>
<feature type="domain" description="Peptidase S1" evidence="13">
    <location>
        <begin position="29"/>
        <end position="261"/>
    </location>
</feature>
<dbReference type="SUPFAM" id="SSF50494">
    <property type="entry name" value="Trypsin-like serine proteases"/>
    <property type="match status" value="1"/>
</dbReference>
<dbReference type="Pfam" id="PF00089">
    <property type="entry name" value="Trypsin"/>
    <property type="match status" value="1"/>
</dbReference>
<evidence type="ECO:0000256" key="11">
    <source>
        <dbReference type="RuleBase" id="RU363034"/>
    </source>
</evidence>
<dbReference type="GeneID" id="128681393"/>
<dbReference type="Gene3D" id="2.40.10.10">
    <property type="entry name" value="Trypsin-like serine proteases"/>
    <property type="match status" value="1"/>
</dbReference>
<dbReference type="InterPro" id="IPR043504">
    <property type="entry name" value="Peptidase_S1_PA_chymotrypsin"/>
</dbReference>
<sequence>MRTLIVLALVAAAFAAEVPSDPYPNAQRIVGGTVTDISQWPEMAALLFSWGTTGHRQSCGGTILNQRSILSAAHCFVGHATARWQVRLGSTNANSGGSVFTTQQLINHPQYNSPARYDNDVAILRVVGTINYGNNIRAGSIAGANYNLGDNQVVWATGWGTTSAGGSLSEQLRQVQIWAVNQNTCRTRYASAGWTITDNMLCSGWLDVGGRDQCQGDSGGPLFHNRIVVGVCSWGLGCADSFYPGVNARVSRYTAWIQANA</sequence>
<dbReference type="SMART" id="SM00020">
    <property type="entry name" value="Tryp_SPc"/>
    <property type="match status" value="1"/>
</dbReference>
<keyword evidence="12" id="KW-0732">Signal</keyword>
<dbReference type="FunFam" id="2.40.10.10:FF:000036">
    <property type="entry name" value="Trypsin beta"/>
    <property type="match status" value="1"/>
</dbReference>
<keyword evidence="8" id="KW-1199">Hemostasis impairing toxin</keyword>
<dbReference type="GO" id="GO:0004252">
    <property type="term" value="F:serine-type endopeptidase activity"/>
    <property type="evidence" value="ECO:0007669"/>
    <property type="project" value="InterPro"/>
</dbReference>
<accession>O62598</accession>
<evidence type="ECO:0000259" key="13">
    <source>
        <dbReference type="PROSITE" id="PS50240"/>
    </source>
</evidence>
<keyword evidence="5 11" id="KW-0378">Hydrolase</keyword>
<dbReference type="SMR" id="O62598"/>
<dbReference type="PROSITE" id="PS00134">
    <property type="entry name" value="TRYPSIN_HIS"/>
    <property type="match status" value="1"/>
</dbReference>
<dbReference type="InterPro" id="IPR001314">
    <property type="entry name" value="Peptidase_S1A"/>
</dbReference>
<dbReference type="EMBL" id="AF064525">
    <property type="protein sequence ID" value="AAC36247.1"/>
    <property type="molecule type" value="mRNA"/>
</dbReference>
<feature type="chain" id="PRO_5011945153" evidence="12">
    <location>
        <begin position="16"/>
        <end position="261"/>
    </location>
</feature>
<evidence type="ECO:0000256" key="9">
    <source>
        <dbReference type="ARBA" id="ARBA00055534"/>
    </source>
</evidence>
<comment type="similarity">
    <text evidence="2">Belongs to the peptidase S1 family.</text>
</comment>
<evidence type="ECO:0000256" key="3">
    <source>
        <dbReference type="ARBA" id="ARBA00022656"/>
    </source>
</evidence>
<dbReference type="OrthoDB" id="9425590at2759"/>
<evidence type="ECO:0000256" key="6">
    <source>
        <dbReference type="ARBA" id="ARBA00022825"/>
    </source>
</evidence>
<evidence type="ECO:0000313" key="14">
    <source>
        <dbReference type="EMBL" id="AAC36247.1"/>
    </source>
</evidence>
<keyword evidence="10" id="KW-1205">Fibrinolytic toxin</keyword>
<dbReference type="InterPro" id="IPR001254">
    <property type="entry name" value="Trypsin_dom"/>
</dbReference>